<dbReference type="PANTHER" id="PTHR10783">
    <property type="entry name" value="XENOTROPIC AND POLYTROPIC RETROVIRUS RECEPTOR 1-RELATED"/>
    <property type="match status" value="1"/>
</dbReference>
<dbReference type="PROSITE" id="PS51380">
    <property type="entry name" value="EXS"/>
    <property type="match status" value="1"/>
</dbReference>
<evidence type="ECO:0000256" key="4">
    <source>
        <dbReference type="ARBA" id="ARBA00023136"/>
    </source>
</evidence>
<evidence type="ECO:0000313" key="8">
    <source>
        <dbReference type="Proteomes" id="UP000717585"/>
    </source>
</evidence>
<dbReference type="GO" id="GO:0016020">
    <property type="term" value="C:membrane"/>
    <property type="evidence" value="ECO:0007669"/>
    <property type="project" value="UniProtKB-SubCell"/>
</dbReference>
<keyword evidence="2 5" id="KW-0812">Transmembrane</keyword>
<feature type="transmembrane region" description="Helical" evidence="5">
    <location>
        <begin position="104"/>
        <end position="129"/>
    </location>
</feature>
<dbReference type="Proteomes" id="UP000717585">
    <property type="component" value="Unassembled WGS sequence"/>
</dbReference>
<dbReference type="AlphaFoldDB" id="A0A8J6AYD1"/>
<dbReference type="Pfam" id="PF03124">
    <property type="entry name" value="EXS"/>
    <property type="match status" value="1"/>
</dbReference>
<evidence type="ECO:0000259" key="6">
    <source>
        <dbReference type="PROSITE" id="PS51380"/>
    </source>
</evidence>
<reference evidence="7" key="1">
    <citation type="submission" date="2021-05" db="EMBL/GenBank/DDBJ databases">
        <title>A free-living protist that lacks canonical eukaryotic 1 DNA replication and segregation systems.</title>
        <authorList>
            <person name="Salas-Leiva D.E."/>
            <person name="Tromer E.C."/>
            <person name="Curtis B.A."/>
            <person name="Jerlstrom-Hultqvist J."/>
            <person name="Kolisko M."/>
            <person name="Yi Z."/>
            <person name="Salas-Leiva J.S."/>
            <person name="Gallot-Lavallee L."/>
            <person name="Kops G.J.P.L."/>
            <person name="Archibald J.M."/>
            <person name="Simpson A.G.B."/>
            <person name="Roger A.J."/>
        </authorList>
    </citation>
    <scope>NUCLEOTIDE SEQUENCE</scope>
    <source>
        <strain evidence="7">BICM</strain>
    </source>
</reference>
<evidence type="ECO:0000256" key="5">
    <source>
        <dbReference type="SAM" id="Phobius"/>
    </source>
</evidence>
<evidence type="ECO:0000313" key="7">
    <source>
        <dbReference type="EMBL" id="KAG9395450.1"/>
    </source>
</evidence>
<feature type="transmembrane region" description="Helical" evidence="5">
    <location>
        <begin position="150"/>
        <end position="171"/>
    </location>
</feature>
<evidence type="ECO:0000256" key="3">
    <source>
        <dbReference type="ARBA" id="ARBA00022989"/>
    </source>
</evidence>
<evidence type="ECO:0000256" key="2">
    <source>
        <dbReference type="ARBA" id="ARBA00022692"/>
    </source>
</evidence>
<feature type="domain" description="EXS" evidence="6">
    <location>
        <begin position="280"/>
        <end position="481"/>
    </location>
</feature>
<dbReference type="GO" id="GO:0005737">
    <property type="term" value="C:cytoplasm"/>
    <property type="evidence" value="ECO:0007669"/>
    <property type="project" value="TreeGrafter"/>
</dbReference>
<feature type="transmembrane region" description="Helical" evidence="5">
    <location>
        <begin position="183"/>
        <end position="208"/>
    </location>
</feature>
<dbReference type="OrthoDB" id="9970435at2759"/>
<feature type="transmembrane region" description="Helical" evidence="5">
    <location>
        <begin position="73"/>
        <end position="92"/>
    </location>
</feature>
<accession>A0A8J6AYD1</accession>
<keyword evidence="8" id="KW-1185">Reference proteome</keyword>
<feature type="transmembrane region" description="Helical" evidence="5">
    <location>
        <begin position="319"/>
        <end position="343"/>
    </location>
</feature>
<evidence type="ECO:0000256" key="1">
    <source>
        <dbReference type="ARBA" id="ARBA00004141"/>
    </source>
</evidence>
<name>A0A8J6AYD1_9EUKA</name>
<dbReference type="PANTHER" id="PTHR10783:SF46">
    <property type="entry name" value="PROTEIN ERD1 HOMOLOG 2"/>
    <property type="match status" value="1"/>
</dbReference>
<dbReference type="EMBL" id="JAHDYR010000011">
    <property type="protein sequence ID" value="KAG9395450.1"/>
    <property type="molecule type" value="Genomic_DNA"/>
</dbReference>
<sequence length="481" mass="54434">MPTIEVPTHQYLEGYDSESTTSLGDHRQQDHLAPMTSLFAEDPTEDIFEPYQPKSYWKFVRGIRVGRLDSFKIGLSMGTVLALSIATLWYALNPPIMGLPSYYVSAPIFYANFLFFFPILCWAAVLFFFERYSVPYHIVLGLKGRLITSIQVFKNALVLANLWLGSFFLFTLGTRNHLTLDLLGLYTIHVPSTIFTAVNYISLLIYIWPIRGFHRSSRRVLLKDLATILVGPFAVPFFRRTLVADITTSLVIPLRLFAEGTCLVVTGGLFTFTATKRQPICITLAPLLSDVVSVLPYLWRFLQCSSQTYRMPSHRQKLLPILNTCKYLTCIVAVAVSGTISVFEDAGMVTSAPVVAVKLGMVCCSTIYCYVWDVLCDWGLFTIDHGRIRFRELLYPSKIPYLIIPVTNIILRFAWALTLTPHGLWPYPQTLNLILGALELVRRFVWVAFRAENQVAQLRSQRRQEMVQGVDSAPLLGSVAE</sequence>
<protein>
    <submittedName>
        <fullName evidence="7">EXS family</fullName>
    </submittedName>
</protein>
<comment type="subcellular location">
    <subcellularLocation>
        <location evidence="1">Membrane</location>
        <topology evidence="1">Multi-pass membrane protein</topology>
    </subcellularLocation>
</comment>
<comment type="caution">
    <text evidence="7">The sequence shown here is derived from an EMBL/GenBank/DDBJ whole genome shotgun (WGS) entry which is preliminary data.</text>
</comment>
<feature type="transmembrane region" description="Helical" evidence="5">
    <location>
        <begin position="399"/>
        <end position="418"/>
    </location>
</feature>
<keyword evidence="3 5" id="KW-1133">Transmembrane helix</keyword>
<organism evidence="7 8">
    <name type="scientific">Carpediemonas membranifera</name>
    <dbReference type="NCBI Taxonomy" id="201153"/>
    <lineage>
        <taxon>Eukaryota</taxon>
        <taxon>Metamonada</taxon>
        <taxon>Carpediemonas-like organisms</taxon>
        <taxon>Carpediemonas</taxon>
    </lineage>
</organism>
<gene>
    <name evidence="7" type="ORF">J8273_3017</name>
</gene>
<dbReference type="InterPro" id="IPR004342">
    <property type="entry name" value="EXS_C"/>
</dbReference>
<proteinExistence type="predicted"/>
<keyword evidence="4 5" id="KW-0472">Membrane</keyword>